<comment type="caution">
    <text evidence="2">The sequence shown here is derived from an EMBL/GenBank/DDBJ whole genome shotgun (WGS) entry which is preliminary data.</text>
</comment>
<dbReference type="EMBL" id="JBEDNQ010000014">
    <property type="protein sequence ID" value="MEQ3554273.1"/>
    <property type="molecule type" value="Genomic_DNA"/>
</dbReference>
<name>A0ABV1KIK4_9PSEU</name>
<gene>
    <name evidence="2" type="ORF">WIS52_27730</name>
</gene>
<evidence type="ECO:0000313" key="3">
    <source>
        <dbReference type="Proteomes" id="UP001494902"/>
    </source>
</evidence>
<proteinExistence type="predicted"/>
<organism evidence="2 3">
    <name type="scientific">Pseudonocardia nematodicida</name>
    <dbReference type="NCBI Taxonomy" id="1206997"/>
    <lineage>
        <taxon>Bacteria</taxon>
        <taxon>Bacillati</taxon>
        <taxon>Actinomycetota</taxon>
        <taxon>Actinomycetes</taxon>
        <taxon>Pseudonocardiales</taxon>
        <taxon>Pseudonocardiaceae</taxon>
        <taxon>Pseudonocardia</taxon>
    </lineage>
</organism>
<protein>
    <submittedName>
        <fullName evidence="2">Zf-HC2 domain-containing protein</fullName>
    </submittedName>
</protein>
<feature type="domain" description="Putative zinc-finger" evidence="1">
    <location>
        <begin position="3"/>
        <end position="37"/>
    </location>
</feature>
<evidence type="ECO:0000313" key="2">
    <source>
        <dbReference type="EMBL" id="MEQ3554273.1"/>
    </source>
</evidence>
<dbReference type="InterPro" id="IPR027383">
    <property type="entry name" value="Znf_put"/>
</dbReference>
<evidence type="ECO:0000259" key="1">
    <source>
        <dbReference type="Pfam" id="PF13490"/>
    </source>
</evidence>
<keyword evidence="3" id="KW-1185">Reference proteome</keyword>
<dbReference type="RefSeq" id="WP_349301347.1">
    <property type="nucleotide sequence ID" value="NZ_JBEDNQ010000014.1"/>
</dbReference>
<sequence length="132" mass="13140">MDCQQCRDLVSASLDGEASGAERAARDEHLARCADCRAFAGAAERITRLARVRPAEPVPDVATLLASIGLDAGVAPARESERPVLTSVPGCCGTGTGTVAVLATAGAACGCSASCGCGCQQGSPCRCGTRAA</sequence>
<reference evidence="2 3" key="1">
    <citation type="submission" date="2024-03" db="EMBL/GenBank/DDBJ databases">
        <title>Draft genome sequence of Pseudonocardia nematodicida JCM 31783.</title>
        <authorList>
            <person name="Butdee W."/>
            <person name="Duangmal K."/>
        </authorList>
    </citation>
    <scope>NUCLEOTIDE SEQUENCE [LARGE SCALE GENOMIC DNA]</scope>
    <source>
        <strain evidence="2 3">JCM 31783</strain>
    </source>
</reference>
<dbReference type="Proteomes" id="UP001494902">
    <property type="component" value="Unassembled WGS sequence"/>
</dbReference>
<dbReference type="Pfam" id="PF13490">
    <property type="entry name" value="zf-HC2"/>
    <property type="match status" value="1"/>
</dbReference>
<accession>A0ABV1KIK4</accession>